<dbReference type="EMBL" id="JARSBO010000022">
    <property type="protein sequence ID" value="MDG4721844.1"/>
    <property type="molecule type" value="Genomic_DNA"/>
</dbReference>
<organism evidence="1 2">
    <name type="scientific">Thalassospira aquimaris</name>
    <dbReference type="NCBI Taxonomy" id="3037796"/>
    <lineage>
        <taxon>Bacteria</taxon>
        <taxon>Pseudomonadati</taxon>
        <taxon>Pseudomonadota</taxon>
        <taxon>Alphaproteobacteria</taxon>
        <taxon>Rhodospirillales</taxon>
        <taxon>Thalassospiraceae</taxon>
        <taxon>Thalassospira</taxon>
    </lineage>
</organism>
<proteinExistence type="predicted"/>
<dbReference type="Proteomes" id="UP001529180">
    <property type="component" value="Unassembled WGS sequence"/>
</dbReference>
<dbReference type="RefSeq" id="WP_278007092.1">
    <property type="nucleotide sequence ID" value="NZ_JARSBO010000022.1"/>
</dbReference>
<name>A0ABT6GJ90_9PROT</name>
<evidence type="ECO:0000313" key="1">
    <source>
        <dbReference type="EMBL" id="MDG4721844.1"/>
    </source>
</evidence>
<keyword evidence="2" id="KW-1185">Reference proteome</keyword>
<comment type="caution">
    <text evidence="1">The sequence shown here is derived from an EMBL/GenBank/DDBJ whole genome shotgun (WGS) entry which is preliminary data.</text>
</comment>
<protein>
    <submittedName>
        <fullName evidence="1">Uncharacterized protein</fullName>
    </submittedName>
</protein>
<sequence length="80" mass="9159">MQADWKDINTAPRGKFEIRKQAKGEVKVHIPQKVMTGRVGDPDTRPSYYIPSEDRWNGYTKDAGPTHWDWMPAGPTGLEF</sequence>
<evidence type="ECO:0000313" key="2">
    <source>
        <dbReference type="Proteomes" id="UP001529180"/>
    </source>
</evidence>
<reference evidence="1 2" key="1">
    <citation type="submission" date="2023-03" db="EMBL/GenBank/DDBJ databases">
        <title>Strain FZY0004 represents a novel species in the genus Thalassospira isolated from seawater.</title>
        <authorList>
            <person name="Fu Z.-Y."/>
        </authorList>
    </citation>
    <scope>NUCLEOTIDE SEQUENCE [LARGE SCALE GENOMIC DNA]</scope>
    <source>
        <strain evidence="1 2">FZY0004</strain>
    </source>
</reference>
<accession>A0ABT6GJ90</accession>
<gene>
    <name evidence="1" type="ORF">P7680_22805</name>
</gene>